<dbReference type="InterPro" id="IPR012910">
    <property type="entry name" value="Plug_dom"/>
</dbReference>
<comment type="subcellular location">
    <subcellularLocation>
        <location evidence="1 7">Cell outer membrane</location>
        <topology evidence="1 7">Multi-pass membrane protein</topology>
    </subcellularLocation>
</comment>
<gene>
    <name evidence="9" type="ORF">ABTW24_04290</name>
</gene>
<evidence type="ECO:0000256" key="1">
    <source>
        <dbReference type="ARBA" id="ARBA00004571"/>
    </source>
</evidence>
<dbReference type="InterPro" id="IPR023996">
    <property type="entry name" value="TonB-dep_OMP_SusC/RagA"/>
</dbReference>
<evidence type="ECO:0000313" key="10">
    <source>
        <dbReference type="Proteomes" id="UP001566204"/>
    </source>
</evidence>
<evidence type="ECO:0000256" key="7">
    <source>
        <dbReference type="PROSITE-ProRule" id="PRU01360"/>
    </source>
</evidence>
<dbReference type="Proteomes" id="UP001566204">
    <property type="component" value="Unassembled WGS sequence"/>
</dbReference>
<dbReference type="PROSITE" id="PS52016">
    <property type="entry name" value="TONB_DEPENDENT_REC_3"/>
    <property type="match status" value="1"/>
</dbReference>
<dbReference type="SUPFAM" id="SSF49464">
    <property type="entry name" value="Carboxypeptidase regulatory domain-like"/>
    <property type="match status" value="1"/>
</dbReference>
<dbReference type="Gene3D" id="2.170.130.10">
    <property type="entry name" value="TonB-dependent receptor, plug domain"/>
    <property type="match status" value="1"/>
</dbReference>
<protein>
    <submittedName>
        <fullName evidence="9">TonB-dependent receptor</fullName>
    </submittedName>
</protein>
<dbReference type="InterPro" id="IPR039426">
    <property type="entry name" value="TonB-dep_rcpt-like"/>
</dbReference>
<comment type="caution">
    <text evidence="9">The sequence shown here is derived from an EMBL/GenBank/DDBJ whole genome shotgun (WGS) entry which is preliminary data.</text>
</comment>
<evidence type="ECO:0000256" key="2">
    <source>
        <dbReference type="ARBA" id="ARBA00022448"/>
    </source>
</evidence>
<dbReference type="InterPro" id="IPR008969">
    <property type="entry name" value="CarboxyPept-like_regulatory"/>
</dbReference>
<dbReference type="Gene3D" id="2.40.170.20">
    <property type="entry name" value="TonB-dependent receptor, beta-barrel domain"/>
    <property type="match status" value="1"/>
</dbReference>
<evidence type="ECO:0000256" key="4">
    <source>
        <dbReference type="ARBA" id="ARBA00022692"/>
    </source>
</evidence>
<organism evidence="9 10">
    <name type="scientific">Sphingobacterium thalpophilum</name>
    <dbReference type="NCBI Taxonomy" id="259"/>
    <lineage>
        <taxon>Bacteria</taxon>
        <taxon>Pseudomonadati</taxon>
        <taxon>Bacteroidota</taxon>
        <taxon>Sphingobacteriia</taxon>
        <taxon>Sphingobacteriales</taxon>
        <taxon>Sphingobacteriaceae</taxon>
        <taxon>Sphingobacterium</taxon>
    </lineage>
</organism>
<evidence type="ECO:0000256" key="5">
    <source>
        <dbReference type="ARBA" id="ARBA00023136"/>
    </source>
</evidence>
<keyword evidence="4 7" id="KW-0812">Transmembrane</keyword>
<dbReference type="Gene3D" id="2.60.40.1120">
    <property type="entry name" value="Carboxypeptidase-like, regulatory domain"/>
    <property type="match status" value="1"/>
</dbReference>
<comment type="similarity">
    <text evidence="7">Belongs to the TonB-dependent receptor family.</text>
</comment>
<reference evidence="9 10" key="1">
    <citation type="submission" date="2024-06" db="EMBL/GenBank/DDBJ databases">
        <title>Soil Sphingobacterium thalpophilum.</title>
        <authorList>
            <person name="Yang J."/>
            <person name="Li J."/>
        </authorList>
    </citation>
    <scope>NUCLEOTIDE SEQUENCE [LARGE SCALE GENOMIC DNA]</scope>
    <source>
        <strain evidence="9 10">22g91tb</strain>
    </source>
</reference>
<keyword evidence="5 7" id="KW-0472">Membrane</keyword>
<keyword evidence="9" id="KW-0675">Receptor</keyword>
<accession>A0ABV4H8K7</accession>
<dbReference type="SUPFAM" id="SSF56935">
    <property type="entry name" value="Porins"/>
    <property type="match status" value="1"/>
</dbReference>
<name>A0ABV4H8K7_9SPHI</name>
<proteinExistence type="inferred from homology"/>
<evidence type="ECO:0000256" key="3">
    <source>
        <dbReference type="ARBA" id="ARBA00022452"/>
    </source>
</evidence>
<evidence type="ECO:0000259" key="8">
    <source>
        <dbReference type="Pfam" id="PF07715"/>
    </source>
</evidence>
<dbReference type="InterPro" id="IPR036942">
    <property type="entry name" value="Beta-barrel_TonB_sf"/>
</dbReference>
<dbReference type="InterPro" id="IPR037066">
    <property type="entry name" value="Plug_dom_sf"/>
</dbReference>
<keyword evidence="2 7" id="KW-0813">Transport</keyword>
<dbReference type="Pfam" id="PF07715">
    <property type="entry name" value="Plug"/>
    <property type="match status" value="1"/>
</dbReference>
<dbReference type="NCBIfam" id="TIGR04056">
    <property type="entry name" value="OMP_RagA_SusC"/>
    <property type="match status" value="1"/>
</dbReference>
<dbReference type="InterPro" id="IPR023997">
    <property type="entry name" value="TonB-dep_OMP_SusC/RagA_CS"/>
</dbReference>
<dbReference type="NCBIfam" id="TIGR04057">
    <property type="entry name" value="SusC_RagA_signa"/>
    <property type="match status" value="1"/>
</dbReference>
<keyword evidence="3 7" id="KW-1134">Transmembrane beta strand</keyword>
<feature type="domain" description="TonB-dependent receptor plug" evidence="8">
    <location>
        <begin position="234"/>
        <end position="340"/>
    </location>
</feature>
<dbReference type="Pfam" id="PF13715">
    <property type="entry name" value="CarbopepD_reg_2"/>
    <property type="match status" value="1"/>
</dbReference>
<evidence type="ECO:0000256" key="6">
    <source>
        <dbReference type="ARBA" id="ARBA00023237"/>
    </source>
</evidence>
<dbReference type="RefSeq" id="WP_370481289.1">
    <property type="nucleotide sequence ID" value="NZ_JBEOQA010000001.1"/>
</dbReference>
<keyword evidence="6 7" id="KW-0998">Cell outer membrane</keyword>
<keyword evidence="10" id="KW-1185">Reference proteome</keyword>
<evidence type="ECO:0000313" key="9">
    <source>
        <dbReference type="EMBL" id="MEZ0450808.1"/>
    </source>
</evidence>
<sequence length="1135" mass="125499">MLNNSRGESSPTPFCRIACNLLRESCGFILKRDLVKICLTCIILTVTFLQSSLAVNGQQVTLKKEHATLLEIFNTIKQQTGYDFIYKNEVLMESKPIAINVTHVPLTDALNICFADQPVSYTIKNKTIVIQRKALPTITKAQDFTVTGTVRDSSKVLSGVSIVLKGSAGIGTTTDANGKFQLKVPHEGTLVFRYVGYKAQEITVKGPEAIHVTMQSDQASLQEVVVVGFGQQRKENLTGSVSTVNSSALTDRPVTSVGNALQGTMAGVTVTAASSGQPGRDAATIRVRGIGTLNNAGAMVVVDGMISTMNNVNPDDIETISVLKDAASAAIYGSRAANGVILITTKKGKAGKTTLSYNSYVGKQSATGLFEYLPSWQAADLYNQALQNEGRQPRYTAEEIEKFRTGSDPFNYPNTDWLGLAYNGNGIQQNHYLSVNGGNENSKYMLSLGYFDQNGLIKKTNAKRYTSRFNLESKVNDRLTVHGNLAYTFSPLQEPQSSMPGVPGFTQIIRQINRIVPMVPYKYENGHYGSISDGNPMAWLESPSFNRENYYDFVGNVGADWEIIKGLYFKPTLGYVSSIAQNKFFIADIQYYNAAGDKTFYQGPNKLTDKNTTFRRTTLQGLLDYSKSFGDHNFKVLGGYFQELTQYTENSAYRQRFLNNELSEINLGSTAGQTANGYGYEMALRSYFGRLNYDFAGKYLFEANLRYDGTSRFSPKHRWGAFPSFSAGWNVHKESFFTPLNELMSTFKIRGSWGKLGNQEVKANGDFPSAPYYPYITVISSEQNYTFGGTTPTIATGVAPTSGANADLRWESTTTYGTGIDASFLKGKIDLTVDWFNRKTNDVILDVPVSGVYGLRPPTRNAGAVQNKGWEFMIGYKDHKGDFSYNGSFNIAFIDNKITDLYGTGPYLTNTTIQQVGLPINSLYGYVAEGIFQTKEEVEKHAFQSDRTAPGDLKYRDIDGNKIIDSDDKQYLGNYYPKTTFGLNIGGSYKNVDLTLFFQGAARVNTYLEGKLGQVSDAAGKPTSALLDSWTPDNPNASLPRILYAQNQNNAIDNPSSFWVKDASYIRLKNLQVGYNFTTLVKKLGIRRARIYYSGQNILTFSGLQDWIDPEASYSSGIYYYPQVKVHTIGLNVAF</sequence>
<dbReference type="EMBL" id="JBEOQB010000001">
    <property type="protein sequence ID" value="MEZ0450808.1"/>
    <property type="molecule type" value="Genomic_DNA"/>
</dbReference>